<dbReference type="RefSeq" id="WP_150052275.1">
    <property type="nucleotide sequence ID" value="NZ_VWPC01000019.1"/>
</dbReference>
<protein>
    <submittedName>
        <fullName evidence="1">Uncharacterized protein</fullName>
    </submittedName>
</protein>
<comment type="caution">
    <text evidence="1">The sequence shown here is derived from an EMBL/GenBank/DDBJ whole genome shotgun (WGS) entry which is preliminary data.</text>
</comment>
<proteinExistence type="predicted"/>
<evidence type="ECO:0000313" key="1">
    <source>
        <dbReference type="EMBL" id="KAA5840229.1"/>
    </source>
</evidence>
<dbReference type="AlphaFoldDB" id="A0AB34C2G7"/>
<dbReference type="Proteomes" id="UP000323924">
    <property type="component" value="Unassembled WGS sequence"/>
</dbReference>
<name>A0AB34C2G7_9PSED</name>
<dbReference type="EMBL" id="VWPC01000019">
    <property type="protein sequence ID" value="KAA5840229.1"/>
    <property type="molecule type" value="Genomic_DNA"/>
</dbReference>
<evidence type="ECO:0000313" key="2">
    <source>
        <dbReference type="Proteomes" id="UP000323924"/>
    </source>
</evidence>
<organism evidence="1 2">
    <name type="scientific">Pseudomonas chlororaphis</name>
    <dbReference type="NCBI Taxonomy" id="587753"/>
    <lineage>
        <taxon>Bacteria</taxon>
        <taxon>Pseudomonadati</taxon>
        <taxon>Pseudomonadota</taxon>
        <taxon>Gammaproteobacteria</taxon>
        <taxon>Pseudomonadales</taxon>
        <taxon>Pseudomonadaceae</taxon>
        <taxon>Pseudomonas</taxon>
    </lineage>
</organism>
<sequence>MPTENKIKRYTVAGLVQSSENPTMQFVTVVDFDRVTAERDEALEISESRFSEIIQNRDCINQRGMRVHELQQRLTAADERADVLEGLLHKWLSQFSKPGVTGGPITTLKEETAKALSAKESESHA</sequence>
<reference evidence="1 2" key="1">
    <citation type="submission" date="2019-09" db="EMBL/GenBank/DDBJ databases">
        <authorList>
            <person name="Vacheron J."/>
            <person name="Dubost A."/>
            <person name="Prigent-Combaret C."/>
            <person name="Muller D."/>
        </authorList>
    </citation>
    <scope>NUCLEOTIDE SEQUENCE [LARGE SCALE GENOMIC DNA]</scope>
    <source>
        <strain evidence="1 2">JV497</strain>
    </source>
</reference>
<gene>
    <name evidence="1" type="ORF">F2A38_19565</name>
</gene>
<accession>A0AB34C2G7</accession>